<dbReference type="PROSITE" id="PS51154">
    <property type="entry name" value="MACRO"/>
    <property type="match status" value="1"/>
</dbReference>
<feature type="coiled-coil region" evidence="1">
    <location>
        <begin position="46"/>
        <end position="80"/>
    </location>
</feature>
<accession>A0A7S3K650</accession>
<keyword evidence="1" id="KW-0175">Coiled coil</keyword>
<evidence type="ECO:0000259" key="3">
    <source>
        <dbReference type="PROSITE" id="PS51154"/>
    </source>
</evidence>
<gene>
    <name evidence="4" type="ORF">ECRA1380_LOCUS904</name>
</gene>
<sequence length="345" mass="39988">MLMELKNDKQRRKDLIKENNKFGTLISEAQNSFKNYTKCDRDIETFEEKEKKYDRALKQVKDYKQDIEHLQDKKEYLEEFIKEHSKTLKKKKARKAEATDVHTFMYREARITVRKNDLVEEYVDAIVNPANEELNHAGGAARAIASKAGPEFEKECEDYISENYKLKTGSSMVTSAGGELKCDYVIHTVGPIYEKNKKSHAKECEQLKKCFESILKIMIARDFYDISIPAISTGIFGFPIKKCVEICAKTIKTTIDNNHKAFKGKEIILCNFDDNTTSVFKEWLQNRMEHESDDEDSVEERKEDYDDEEYKETAKKNEEDYSSEDDGALNDNRDEGPGANVDSDY</sequence>
<dbReference type="PANTHER" id="PTHR11106">
    <property type="entry name" value="GANGLIOSIDE INDUCED DIFFERENTIATION ASSOCIATED PROTEIN 2-RELATED"/>
    <property type="match status" value="1"/>
</dbReference>
<dbReference type="SUPFAM" id="SSF52949">
    <property type="entry name" value="Macro domain-like"/>
    <property type="match status" value="1"/>
</dbReference>
<proteinExistence type="predicted"/>
<dbReference type="InterPro" id="IPR002589">
    <property type="entry name" value="Macro_dom"/>
</dbReference>
<evidence type="ECO:0000256" key="2">
    <source>
        <dbReference type="SAM" id="MobiDB-lite"/>
    </source>
</evidence>
<feature type="domain" description="Macro" evidence="3">
    <location>
        <begin position="98"/>
        <end position="288"/>
    </location>
</feature>
<dbReference type="PANTHER" id="PTHR11106:SF111">
    <property type="entry name" value="MACRO DOMAIN-CONTAINING PROTEIN"/>
    <property type="match status" value="1"/>
</dbReference>
<organism evidence="4">
    <name type="scientific">Euplotes crassus</name>
    <dbReference type="NCBI Taxonomy" id="5936"/>
    <lineage>
        <taxon>Eukaryota</taxon>
        <taxon>Sar</taxon>
        <taxon>Alveolata</taxon>
        <taxon>Ciliophora</taxon>
        <taxon>Intramacronucleata</taxon>
        <taxon>Spirotrichea</taxon>
        <taxon>Hypotrichia</taxon>
        <taxon>Euplotida</taxon>
        <taxon>Euplotidae</taxon>
        <taxon>Moneuplotes</taxon>
    </lineage>
</organism>
<name>A0A7S3K650_EUPCR</name>
<dbReference type="Pfam" id="PF01661">
    <property type="entry name" value="Macro"/>
    <property type="match status" value="1"/>
</dbReference>
<dbReference type="CDD" id="cd02907">
    <property type="entry name" value="Macro_Af1521_BAL-like"/>
    <property type="match status" value="1"/>
</dbReference>
<protein>
    <recommendedName>
        <fullName evidence="3">Macro domain-containing protein</fullName>
    </recommendedName>
</protein>
<evidence type="ECO:0000256" key="1">
    <source>
        <dbReference type="SAM" id="Coils"/>
    </source>
</evidence>
<dbReference type="Gene3D" id="3.40.220.10">
    <property type="entry name" value="Leucine Aminopeptidase, subunit E, domain 1"/>
    <property type="match status" value="1"/>
</dbReference>
<dbReference type="InterPro" id="IPR043472">
    <property type="entry name" value="Macro_dom-like"/>
</dbReference>
<dbReference type="EMBL" id="HBIK01001891">
    <property type="protein sequence ID" value="CAE0375949.1"/>
    <property type="molecule type" value="Transcribed_RNA"/>
</dbReference>
<dbReference type="SMART" id="SM00506">
    <property type="entry name" value="A1pp"/>
    <property type="match status" value="1"/>
</dbReference>
<evidence type="ECO:0000313" key="4">
    <source>
        <dbReference type="EMBL" id="CAE0375949.1"/>
    </source>
</evidence>
<feature type="region of interest" description="Disordered" evidence="2">
    <location>
        <begin position="288"/>
        <end position="345"/>
    </location>
</feature>
<reference evidence="4" key="1">
    <citation type="submission" date="2021-01" db="EMBL/GenBank/DDBJ databases">
        <authorList>
            <person name="Corre E."/>
            <person name="Pelletier E."/>
            <person name="Niang G."/>
            <person name="Scheremetjew M."/>
            <person name="Finn R."/>
            <person name="Kale V."/>
            <person name="Holt S."/>
            <person name="Cochrane G."/>
            <person name="Meng A."/>
            <person name="Brown T."/>
            <person name="Cohen L."/>
        </authorList>
    </citation>
    <scope>NUCLEOTIDE SEQUENCE</scope>
    <source>
        <strain evidence="4">CT5</strain>
    </source>
</reference>
<dbReference type="AlphaFoldDB" id="A0A7S3K650"/>